<dbReference type="EMBL" id="JXMS01000004">
    <property type="protein sequence ID" value="OBQ55752.1"/>
    <property type="molecule type" value="Genomic_DNA"/>
</dbReference>
<protein>
    <submittedName>
        <fullName evidence="1">Uncharacterized protein</fullName>
    </submittedName>
</protein>
<organism evidence="1 2">
    <name type="scientific">Halodesulfovibrio spirochaetisodalis</name>
    <dbReference type="NCBI Taxonomy" id="1560234"/>
    <lineage>
        <taxon>Bacteria</taxon>
        <taxon>Pseudomonadati</taxon>
        <taxon>Thermodesulfobacteriota</taxon>
        <taxon>Desulfovibrionia</taxon>
        <taxon>Desulfovibrionales</taxon>
        <taxon>Desulfovibrionaceae</taxon>
        <taxon>Halodesulfovibrio</taxon>
    </lineage>
</organism>
<gene>
    <name evidence="1" type="ORF">SP90_03830</name>
</gene>
<dbReference type="PATRIC" id="fig|1560234.3.peg.2635"/>
<accession>A0A1B7XJP9</accession>
<evidence type="ECO:0000313" key="1">
    <source>
        <dbReference type="EMBL" id="OBQ55752.1"/>
    </source>
</evidence>
<reference evidence="1 2" key="1">
    <citation type="submission" date="2015-01" db="EMBL/GenBank/DDBJ databases">
        <title>Desulfovibrio sp. JC271 draft genome sequence.</title>
        <authorList>
            <person name="Shivani Y."/>
            <person name="Subhash Y."/>
            <person name="Sasikala C."/>
            <person name="Ramana C.V."/>
        </authorList>
    </citation>
    <scope>NUCLEOTIDE SEQUENCE [LARGE SCALE GENOMIC DNA]</scope>
    <source>
        <strain evidence="1 2">JC271</strain>
    </source>
</reference>
<keyword evidence="2" id="KW-1185">Reference proteome</keyword>
<dbReference type="OrthoDB" id="5470424at2"/>
<sequence length="286" mass="30915">MSASELKNLTLVIPAVQPQHVETVLPEGIQYCSPGLREATGAQFYVSPELPFTPAEARGQLHELLQYGMSFRSARDMSGAVLAEKTADTEKSKPLADEFADLDAFAATGEFIPKEKDEPVQDPALQARIAAQKTLLLAWDMEGRVAELAALKDKFSASSANMDAILGITDEDELDELPGLEPKATLAGDVEEDLGVPWRAVANAIIEFAPDYARFVAVKKELVDVLTEAGTDITPESVAVEEYGFSLPEQSGWRLYSIPAYALLGHSRAPEGQAHLGRAVEIFITA</sequence>
<name>A0A1B7XJP9_9BACT</name>
<evidence type="ECO:0000313" key="2">
    <source>
        <dbReference type="Proteomes" id="UP000091979"/>
    </source>
</evidence>
<dbReference type="RefSeq" id="WP_066852781.1">
    <property type="nucleotide sequence ID" value="NZ_JXMS01000004.1"/>
</dbReference>
<proteinExistence type="predicted"/>
<dbReference type="Proteomes" id="UP000091979">
    <property type="component" value="Unassembled WGS sequence"/>
</dbReference>
<dbReference type="AlphaFoldDB" id="A0A1B7XJP9"/>
<comment type="caution">
    <text evidence="1">The sequence shown here is derived from an EMBL/GenBank/DDBJ whole genome shotgun (WGS) entry which is preliminary data.</text>
</comment>